<evidence type="ECO:0000256" key="2">
    <source>
        <dbReference type="ARBA" id="ARBA00022448"/>
    </source>
</evidence>
<feature type="transmembrane region" description="Helical" evidence="7">
    <location>
        <begin position="235"/>
        <end position="254"/>
    </location>
</feature>
<dbReference type="PROSITE" id="PS50850">
    <property type="entry name" value="MFS"/>
    <property type="match status" value="1"/>
</dbReference>
<dbReference type="InterPro" id="IPR020846">
    <property type="entry name" value="MFS_dom"/>
</dbReference>
<feature type="transmembrane region" description="Helical" evidence="7">
    <location>
        <begin position="403"/>
        <end position="425"/>
    </location>
</feature>
<evidence type="ECO:0000256" key="5">
    <source>
        <dbReference type="ARBA" id="ARBA00022989"/>
    </source>
</evidence>
<dbReference type="EMBL" id="JAWLKA010000050">
    <property type="protein sequence ID" value="MDV6286893.1"/>
    <property type="molecule type" value="Genomic_DNA"/>
</dbReference>
<feature type="transmembrane region" description="Helical" evidence="7">
    <location>
        <begin position="149"/>
        <end position="167"/>
    </location>
</feature>
<feature type="transmembrane region" description="Helical" evidence="7">
    <location>
        <begin position="86"/>
        <end position="106"/>
    </location>
</feature>
<reference evidence="9 10" key="1">
    <citation type="submission" date="2023-10" db="EMBL/GenBank/DDBJ databases">
        <title>Development of a sustainable strategy for remediation of hydrocarbon-contaminated territories based on the waste exchange concept.</title>
        <authorList>
            <person name="Krivoruchko A."/>
        </authorList>
    </citation>
    <scope>NUCLEOTIDE SEQUENCE [LARGE SCALE GENOMIC DNA]</scope>
    <source>
        <strain evidence="9 10">IEGM 60</strain>
    </source>
</reference>
<protein>
    <submittedName>
        <fullName evidence="9">DHA2 family efflux MFS transporter permease subunit</fullName>
    </submittedName>
</protein>
<dbReference type="NCBIfam" id="TIGR00711">
    <property type="entry name" value="efflux_EmrB"/>
    <property type="match status" value="1"/>
</dbReference>
<dbReference type="InterPro" id="IPR036259">
    <property type="entry name" value="MFS_trans_sf"/>
</dbReference>
<keyword evidence="3" id="KW-1003">Cell membrane</keyword>
<gene>
    <name evidence="9" type="ORF">R3Q59_41185</name>
</gene>
<keyword evidence="5 7" id="KW-1133">Transmembrane helix</keyword>
<keyword evidence="2" id="KW-0813">Transport</keyword>
<feature type="transmembrane region" description="Helical" evidence="7">
    <location>
        <begin position="207"/>
        <end position="229"/>
    </location>
</feature>
<evidence type="ECO:0000256" key="1">
    <source>
        <dbReference type="ARBA" id="ARBA00004651"/>
    </source>
</evidence>
<evidence type="ECO:0000256" key="7">
    <source>
        <dbReference type="SAM" id="Phobius"/>
    </source>
</evidence>
<feature type="transmembrane region" description="Helical" evidence="7">
    <location>
        <begin position="308"/>
        <end position="329"/>
    </location>
</feature>
<dbReference type="InterPro" id="IPR004638">
    <property type="entry name" value="EmrB-like"/>
</dbReference>
<dbReference type="Proteomes" id="UP001185737">
    <property type="component" value="Unassembled WGS sequence"/>
</dbReference>
<evidence type="ECO:0000256" key="6">
    <source>
        <dbReference type="ARBA" id="ARBA00023136"/>
    </source>
</evidence>
<organism evidence="9 10">
    <name type="scientific">Rhodococcus jostii</name>
    <dbReference type="NCBI Taxonomy" id="132919"/>
    <lineage>
        <taxon>Bacteria</taxon>
        <taxon>Bacillati</taxon>
        <taxon>Actinomycetota</taxon>
        <taxon>Actinomycetes</taxon>
        <taxon>Mycobacteriales</taxon>
        <taxon>Nocardiaceae</taxon>
        <taxon>Rhodococcus</taxon>
    </lineage>
</organism>
<evidence type="ECO:0000256" key="3">
    <source>
        <dbReference type="ARBA" id="ARBA00022475"/>
    </source>
</evidence>
<dbReference type="InterPro" id="IPR011701">
    <property type="entry name" value="MFS"/>
</dbReference>
<evidence type="ECO:0000313" key="9">
    <source>
        <dbReference type="EMBL" id="MDV6286893.1"/>
    </source>
</evidence>
<dbReference type="PANTHER" id="PTHR23501:SF1">
    <property type="entry name" value="TRANSPORT PROTEIN HSRA-RELATED"/>
    <property type="match status" value="1"/>
</dbReference>
<evidence type="ECO:0000256" key="4">
    <source>
        <dbReference type="ARBA" id="ARBA00022692"/>
    </source>
</evidence>
<keyword evidence="6 7" id="KW-0472">Membrane</keyword>
<feature type="domain" description="Major facilitator superfamily (MFS) profile" evidence="8">
    <location>
        <begin position="21"/>
        <end position="458"/>
    </location>
</feature>
<dbReference type="Gene3D" id="1.20.1720.10">
    <property type="entry name" value="Multidrug resistance protein D"/>
    <property type="match status" value="1"/>
</dbReference>
<feature type="transmembrane region" description="Helical" evidence="7">
    <location>
        <begin position="366"/>
        <end position="391"/>
    </location>
</feature>
<name>A0ABU4CTT5_RHOJO</name>
<sequence length="458" mass="47170">MTVNKVADSDRSTLDRRTQILITVLGAAAFVAVLDGTAVTASLGTLTTSFDSTLPVVVWVTTGYLLAAASVLPLVGWAVDRFGGRAVFVAGLIAFVSGSVLTGFAWSVSTLILFRVLQGFGGGLVEPAAIAVAAAVAPREHVGRVMGRFSLIINIAPVVGPLVGALLADNGLWRAIFLINLPLGVLIVLAALRWVPATRTLDKPPAPDFIGMGLLSPGFVFLLLMINRWGAGADVALVVVLAVIGVLLLTAYTVHALRTAKTPVLDLRLLRIRAFAAALLAMCAVGFIMFSQLSVLPMLAEEVFGLHGIGRGIITSALGVGLLISMVNAGRLSDKVGPRPLVVTGSLVTAVGLGTVSLVWEALPLAALLALYVVIGLGFGSVAAPSFASVYRTLAPESAAQGTTALFIVVQLFASIGVTVMGLLLDRGGADIYGTVFLVLAATALVAALVGTRLPGRP</sequence>
<feature type="transmembrane region" description="Helical" evidence="7">
    <location>
        <begin position="173"/>
        <end position="195"/>
    </location>
</feature>
<feature type="transmembrane region" description="Helical" evidence="7">
    <location>
        <begin position="431"/>
        <end position="452"/>
    </location>
</feature>
<feature type="transmembrane region" description="Helical" evidence="7">
    <location>
        <begin position="112"/>
        <end position="137"/>
    </location>
</feature>
<evidence type="ECO:0000259" key="8">
    <source>
        <dbReference type="PROSITE" id="PS50850"/>
    </source>
</evidence>
<dbReference type="Pfam" id="PF07690">
    <property type="entry name" value="MFS_1"/>
    <property type="match status" value="1"/>
</dbReference>
<proteinExistence type="predicted"/>
<dbReference type="RefSeq" id="WP_317571844.1">
    <property type="nucleotide sequence ID" value="NZ_JAWLKA010000050.1"/>
</dbReference>
<comment type="caution">
    <text evidence="9">The sequence shown here is derived from an EMBL/GenBank/DDBJ whole genome shotgun (WGS) entry which is preliminary data.</text>
</comment>
<feature type="transmembrane region" description="Helical" evidence="7">
    <location>
        <begin position="275"/>
        <end position="296"/>
    </location>
</feature>
<keyword evidence="4 7" id="KW-0812">Transmembrane</keyword>
<comment type="subcellular location">
    <subcellularLocation>
        <location evidence="1">Cell membrane</location>
        <topology evidence="1">Multi-pass membrane protein</topology>
    </subcellularLocation>
</comment>
<dbReference type="Gene3D" id="1.20.1250.20">
    <property type="entry name" value="MFS general substrate transporter like domains"/>
    <property type="match status" value="1"/>
</dbReference>
<keyword evidence="10" id="KW-1185">Reference proteome</keyword>
<feature type="transmembrane region" description="Helical" evidence="7">
    <location>
        <begin position="56"/>
        <end position="79"/>
    </location>
</feature>
<dbReference type="PRINTS" id="PR01036">
    <property type="entry name" value="TCRTETB"/>
</dbReference>
<dbReference type="SUPFAM" id="SSF103473">
    <property type="entry name" value="MFS general substrate transporter"/>
    <property type="match status" value="1"/>
</dbReference>
<feature type="transmembrane region" description="Helical" evidence="7">
    <location>
        <begin position="20"/>
        <end position="44"/>
    </location>
</feature>
<evidence type="ECO:0000313" key="10">
    <source>
        <dbReference type="Proteomes" id="UP001185737"/>
    </source>
</evidence>
<accession>A0ABU4CTT5</accession>
<feature type="transmembrane region" description="Helical" evidence="7">
    <location>
        <begin position="341"/>
        <end position="360"/>
    </location>
</feature>
<dbReference type="PANTHER" id="PTHR23501">
    <property type="entry name" value="MAJOR FACILITATOR SUPERFAMILY"/>
    <property type="match status" value="1"/>
</dbReference>